<evidence type="ECO:0000256" key="15">
    <source>
        <dbReference type="ARBA" id="ARBA00048176"/>
    </source>
</evidence>
<gene>
    <name evidence="16" type="primary">oadG</name>
    <name evidence="18" type="ORF">OA57_07775</name>
</gene>
<dbReference type="GO" id="GO:0005886">
    <property type="term" value="C:plasma membrane"/>
    <property type="evidence" value="ECO:0007669"/>
    <property type="project" value="UniProtKB-SubCell"/>
</dbReference>
<sequence>MTATELMREGINLMLSGMGFVLLFLFILIFAIRLMSTVVNRLFPETQKPAAGKSRAAIAATADETEALRPIIVAAIAHHRRQCHR</sequence>
<name>A0A0A3AR55_9PAST</name>
<dbReference type="AlphaFoldDB" id="A0A0A3AR55"/>
<evidence type="ECO:0000256" key="5">
    <source>
        <dbReference type="ARBA" id="ARBA00011869"/>
    </source>
</evidence>
<evidence type="ECO:0000256" key="8">
    <source>
        <dbReference type="ARBA" id="ARBA00022692"/>
    </source>
</evidence>
<dbReference type="HAMAP" id="MF_00404">
    <property type="entry name" value="OadG"/>
    <property type="match status" value="1"/>
</dbReference>
<evidence type="ECO:0000256" key="9">
    <source>
        <dbReference type="ARBA" id="ARBA00022967"/>
    </source>
</evidence>
<proteinExistence type="inferred from homology"/>
<comment type="function">
    <text evidence="2 16 17">Catalyzes the decarboxylation of oxaloacetate coupled to Na(+) translocation.</text>
</comment>
<organism evidence="18 19">
    <name type="scientific">Chelonobacter oris</name>
    <dbReference type="NCBI Taxonomy" id="505317"/>
    <lineage>
        <taxon>Bacteria</taxon>
        <taxon>Pseudomonadati</taxon>
        <taxon>Pseudomonadota</taxon>
        <taxon>Gammaproteobacteria</taxon>
        <taxon>Pasteurellales</taxon>
        <taxon>Pasteurellaceae</taxon>
        <taxon>Chelonobacter</taxon>
    </lineage>
</organism>
<accession>A0A0A3AR55</accession>
<keyword evidence="10 16" id="KW-1133">Transmembrane helix</keyword>
<keyword evidence="7 16" id="KW-1003">Cell membrane</keyword>
<keyword evidence="14 16" id="KW-0739">Sodium transport</keyword>
<dbReference type="Pfam" id="PF04277">
    <property type="entry name" value="OAD_gamma"/>
    <property type="match status" value="1"/>
</dbReference>
<keyword evidence="6 16" id="KW-0813">Transport</keyword>
<keyword evidence="13 16" id="KW-0472">Membrane</keyword>
<evidence type="ECO:0000256" key="14">
    <source>
        <dbReference type="ARBA" id="ARBA00023201"/>
    </source>
</evidence>
<keyword evidence="19" id="KW-1185">Reference proteome</keyword>
<evidence type="ECO:0000256" key="4">
    <source>
        <dbReference type="ARBA" id="ARBA00005844"/>
    </source>
</evidence>
<evidence type="ECO:0000256" key="3">
    <source>
        <dbReference type="ARBA" id="ARBA00004162"/>
    </source>
</evidence>
<evidence type="ECO:0000256" key="11">
    <source>
        <dbReference type="ARBA" id="ARBA00023053"/>
    </source>
</evidence>
<dbReference type="STRING" id="505317.OA57_07775"/>
<dbReference type="InterPro" id="IPR005899">
    <property type="entry name" value="Na_pump_deCOase"/>
</dbReference>
<dbReference type="GO" id="GO:0008948">
    <property type="term" value="F:oxaloacetate decarboxylase activity"/>
    <property type="evidence" value="ECO:0007669"/>
    <property type="project" value="UniProtKB-UniRule"/>
</dbReference>
<protein>
    <recommendedName>
        <fullName evidence="16">Probable oxaloacetate decarboxylase gamma chain</fullName>
        <ecNumber evidence="16">7.2.4.2</ecNumber>
    </recommendedName>
</protein>
<evidence type="ECO:0000256" key="17">
    <source>
        <dbReference type="RuleBase" id="RU004278"/>
    </source>
</evidence>
<feature type="transmembrane region" description="Helical" evidence="16 17">
    <location>
        <begin position="12"/>
        <end position="32"/>
    </location>
</feature>
<dbReference type="EMBL" id="JSUM01000012">
    <property type="protein sequence ID" value="KGQ70217.1"/>
    <property type="molecule type" value="Genomic_DNA"/>
</dbReference>
<reference evidence="18 19" key="1">
    <citation type="submission" date="2014-11" db="EMBL/GenBank/DDBJ databases">
        <title>Draft genome sequence of Chelonobacter oris 1662T, associated with respiratory disease in Hermann's Tortoises.</title>
        <authorList>
            <person name="Kudirkiene E."/>
            <person name="Hansen M.J."/>
            <person name="Bojesen A.M."/>
        </authorList>
    </citation>
    <scope>NUCLEOTIDE SEQUENCE [LARGE SCALE GENOMIC DNA]</scope>
    <source>
        <strain evidence="18 19">1662</strain>
    </source>
</reference>
<evidence type="ECO:0000256" key="10">
    <source>
        <dbReference type="ARBA" id="ARBA00022989"/>
    </source>
</evidence>
<comment type="subcellular location">
    <subcellularLocation>
        <location evidence="3 16 17">Cell membrane</location>
        <topology evidence="3 16 17">Single-pass membrane protein</topology>
    </subcellularLocation>
</comment>
<dbReference type="InterPro" id="IPR023424">
    <property type="entry name" value="OadG"/>
</dbReference>
<dbReference type="GO" id="GO:0015081">
    <property type="term" value="F:sodium ion transmembrane transporter activity"/>
    <property type="evidence" value="ECO:0007669"/>
    <property type="project" value="UniProtKB-UniRule"/>
</dbReference>
<dbReference type="RefSeq" id="WP_034615928.1">
    <property type="nucleotide sequence ID" value="NZ_JSUM01000012.1"/>
</dbReference>
<keyword evidence="8 16" id="KW-0812">Transmembrane</keyword>
<dbReference type="GO" id="GO:0015451">
    <property type="term" value="F:decarboxylation-driven active transmembrane transporter activity"/>
    <property type="evidence" value="ECO:0007669"/>
    <property type="project" value="UniProtKB-EC"/>
</dbReference>
<dbReference type="GO" id="GO:0036376">
    <property type="term" value="P:sodium ion export across plasma membrane"/>
    <property type="evidence" value="ECO:0007669"/>
    <property type="project" value="InterPro"/>
</dbReference>
<evidence type="ECO:0000256" key="12">
    <source>
        <dbReference type="ARBA" id="ARBA00023065"/>
    </source>
</evidence>
<evidence type="ECO:0000256" key="6">
    <source>
        <dbReference type="ARBA" id="ARBA00022448"/>
    </source>
</evidence>
<keyword evidence="11 16" id="KW-0915">Sodium</keyword>
<evidence type="ECO:0000313" key="18">
    <source>
        <dbReference type="EMBL" id="KGQ70217.1"/>
    </source>
</evidence>
<dbReference type="Proteomes" id="UP000030380">
    <property type="component" value="Unassembled WGS sequence"/>
</dbReference>
<evidence type="ECO:0000313" key="19">
    <source>
        <dbReference type="Proteomes" id="UP000030380"/>
    </source>
</evidence>
<evidence type="ECO:0000256" key="1">
    <source>
        <dbReference type="ARBA" id="ARBA00001959"/>
    </source>
</evidence>
<dbReference type="NCBIfam" id="NF002792">
    <property type="entry name" value="PRK02919.1"/>
    <property type="match status" value="1"/>
</dbReference>
<evidence type="ECO:0000256" key="7">
    <source>
        <dbReference type="ARBA" id="ARBA00022475"/>
    </source>
</evidence>
<evidence type="ECO:0000256" key="2">
    <source>
        <dbReference type="ARBA" id="ARBA00003002"/>
    </source>
</evidence>
<comment type="caution">
    <text evidence="18">The sequence shown here is derived from an EMBL/GenBank/DDBJ whole genome shotgun (WGS) entry which is preliminary data.</text>
</comment>
<comment type="cofactor">
    <cofactor evidence="1 16 17">
        <name>Na(+)</name>
        <dbReference type="ChEBI" id="CHEBI:29101"/>
    </cofactor>
</comment>
<dbReference type="EC" id="7.2.4.2" evidence="16"/>
<comment type="similarity">
    <text evidence="4 16 17">Belongs to the OadG family.</text>
</comment>
<dbReference type="NCBIfam" id="TIGR01195">
    <property type="entry name" value="oadG_fam"/>
    <property type="match status" value="1"/>
</dbReference>
<comment type="subunit">
    <text evidence="5 16">Heterotrimer of an alpha, a beta and a gamma subunit.</text>
</comment>
<evidence type="ECO:0000256" key="13">
    <source>
        <dbReference type="ARBA" id="ARBA00023136"/>
    </source>
</evidence>
<comment type="catalytic activity">
    <reaction evidence="15 16 17">
        <text>oxaloacetate + 2 Na(+)(in) + H(+) = pyruvate + 2 Na(+)(out) + CO2</text>
        <dbReference type="Rhea" id="RHEA:57724"/>
        <dbReference type="ChEBI" id="CHEBI:15361"/>
        <dbReference type="ChEBI" id="CHEBI:15378"/>
        <dbReference type="ChEBI" id="CHEBI:16452"/>
        <dbReference type="ChEBI" id="CHEBI:16526"/>
        <dbReference type="ChEBI" id="CHEBI:29101"/>
        <dbReference type="EC" id="7.2.4.2"/>
    </reaction>
</comment>
<keyword evidence="12 16" id="KW-0406">Ion transport</keyword>
<evidence type="ECO:0000256" key="16">
    <source>
        <dbReference type="HAMAP-Rule" id="MF_00404"/>
    </source>
</evidence>
<keyword evidence="9 16" id="KW-1278">Translocase</keyword>